<dbReference type="Pfam" id="PF00823">
    <property type="entry name" value="PPE"/>
    <property type="match status" value="1"/>
</dbReference>
<protein>
    <submittedName>
        <fullName evidence="5">PPE family protein</fullName>
    </submittedName>
</protein>
<keyword evidence="6" id="KW-1185">Reference proteome</keyword>
<reference evidence="5 6" key="1">
    <citation type="journal article" date="2008" name="Genome Res.">
        <title>Insights from the complete genome sequence of Mycobacterium marinum on the evolution of Mycobacterium tuberculosis.</title>
        <authorList>
            <person name="Stinear T.P."/>
            <person name="Seemann T."/>
            <person name="Harrison P.F."/>
            <person name="Jenkin G.A."/>
            <person name="Davies J.K."/>
            <person name="Johnson P.D."/>
            <person name="Abdellah Z."/>
            <person name="Arrowsmith C."/>
            <person name="Chillingworth T."/>
            <person name="Churcher C."/>
            <person name="Clarke K."/>
            <person name="Cronin A."/>
            <person name="Davis P."/>
            <person name="Goodhead I."/>
            <person name="Holroyd N."/>
            <person name="Jagels K."/>
            <person name="Lord A."/>
            <person name="Moule S."/>
            <person name="Mungall K."/>
            <person name="Norbertczak H."/>
            <person name="Quail M.A."/>
            <person name="Rabbinowitsch E."/>
            <person name="Walker D."/>
            <person name="White B."/>
            <person name="Whitehead S."/>
            <person name="Small P.L."/>
            <person name="Brosch R."/>
            <person name="Ramakrishnan L."/>
            <person name="Fischbach M.A."/>
            <person name="Parkhill J."/>
            <person name="Cole S.T."/>
        </authorList>
    </citation>
    <scope>NUCLEOTIDE SEQUENCE [LARGE SCALE GENOMIC DNA]</scope>
    <source>
        <strain evidence="6">ATCC BAA-535 / M</strain>
    </source>
</reference>
<dbReference type="Proteomes" id="UP000001190">
    <property type="component" value="Chromosome"/>
</dbReference>
<accession>B2HRV3</accession>
<feature type="region of interest" description="Disordered" evidence="2">
    <location>
        <begin position="287"/>
        <end position="308"/>
    </location>
</feature>
<dbReference type="RefSeq" id="WP_012394267.1">
    <property type="nucleotide sequence ID" value="NC_010612.1"/>
</dbReference>
<evidence type="ECO:0000256" key="2">
    <source>
        <dbReference type="SAM" id="MobiDB-lite"/>
    </source>
</evidence>
<dbReference type="FunFam" id="1.20.1260.20:FF:000001">
    <property type="entry name" value="PPE family protein PPE41"/>
    <property type="match status" value="1"/>
</dbReference>
<feature type="domain" description="PPE family C-terminal" evidence="4">
    <location>
        <begin position="323"/>
        <end position="387"/>
    </location>
</feature>
<dbReference type="Gene3D" id="1.20.1260.20">
    <property type="entry name" value="PPE superfamily"/>
    <property type="match status" value="1"/>
</dbReference>
<dbReference type="OrthoDB" id="4753505at2"/>
<evidence type="ECO:0000259" key="4">
    <source>
        <dbReference type="Pfam" id="PF12484"/>
    </source>
</evidence>
<dbReference type="SUPFAM" id="SSF140459">
    <property type="entry name" value="PE/PPE dimer-like"/>
    <property type="match status" value="1"/>
</dbReference>
<dbReference type="eggNOG" id="COG5651">
    <property type="taxonomic scope" value="Bacteria"/>
</dbReference>
<dbReference type="InterPro" id="IPR038332">
    <property type="entry name" value="PPE_sf"/>
</dbReference>
<sequence>MDFGLLPPEVNSGRMYTGPGPESMLAAAAAWDTVAAELSAAAVSYGSVVSALILEPWMGSAAAAMTAAATPYVGWLAATAAQVKETAYQARMAASAFATAFASTVPPPRIAANRSRLMSLVAANILGQNSPAIAAIQAEYAEMWAQDAAAMHSYLGASATAATLTPFTEPIQSTDPPGSMAEAAAVAQAAGAAAPTITATRLAELFPGDLADSLSTLTTAADPLTSGLLGIATSLNPQLTTAAAMTVPTPIGELDVLALYIAAVATGSIALSVTNTFRPWNYYGSDAHGGGSNPTHGGAISSTRKEDATDWGPFGGAAPVTVGVGHAALVGSLSVPHGWTTAAPEIQLAVEAMRTGASSRVDSTALNGMSAGLLGGAALAGWAARGTIGGGRSSATDKNPHPVW</sequence>
<evidence type="ECO:0000256" key="1">
    <source>
        <dbReference type="ARBA" id="ARBA00010652"/>
    </source>
</evidence>
<dbReference type="KEGG" id="mmi:MMAR_2534"/>
<proteinExistence type="inferred from homology"/>
<gene>
    <name evidence="5" type="ordered locus">MMAR_2534</name>
</gene>
<dbReference type="PANTHER" id="PTHR46766">
    <property type="entry name" value="GLUTAMINE-RICH PROTEIN 2"/>
    <property type="match status" value="1"/>
</dbReference>
<organism evidence="5 6">
    <name type="scientific">Mycobacterium marinum (strain ATCC BAA-535 / M)</name>
    <dbReference type="NCBI Taxonomy" id="216594"/>
    <lineage>
        <taxon>Bacteria</taxon>
        <taxon>Bacillati</taxon>
        <taxon>Actinomycetota</taxon>
        <taxon>Actinomycetes</taxon>
        <taxon>Mycobacteriales</taxon>
        <taxon>Mycobacteriaceae</taxon>
        <taxon>Mycobacterium</taxon>
        <taxon>Mycobacterium ulcerans group</taxon>
    </lineage>
</organism>
<evidence type="ECO:0000259" key="3">
    <source>
        <dbReference type="Pfam" id="PF00823"/>
    </source>
</evidence>
<dbReference type="Pfam" id="PF12484">
    <property type="entry name" value="PPE-SVP"/>
    <property type="match status" value="1"/>
</dbReference>
<dbReference type="PANTHER" id="PTHR46766:SF1">
    <property type="entry name" value="GLUTAMINE-RICH PROTEIN 2"/>
    <property type="match status" value="1"/>
</dbReference>
<dbReference type="EMBL" id="CP000854">
    <property type="protein sequence ID" value="ACC40983.1"/>
    <property type="molecule type" value="Genomic_DNA"/>
</dbReference>
<comment type="similarity">
    <text evidence="1">Belongs to the mycobacterial PPE family.</text>
</comment>
<feature type="domain" description="PPE" evidence="3">
    <location>
        <begin position="2"/>
        <end position="164"/>
    </location>
</feature>
<dbReference type="HOGENOM" id="CLU_000243_0_1_11"/>
<evidence type="ECO:0000313" key="5">
    <source>
        <dbReference type="EMBL" id="ACC40983.1"/>
    </source>
</evidence>
<dbReference type="InterPro" id="IPR022171">
    <property type="entry name" value="PPE_C"/>
</dbReference>
<name>B2HRV3_MYCMM</name>
<dbReference type="InterPro" id="IPR000030">
    <property type="entry name" value="PPE_dom"/>
</dbReference>
<dbReference type="AlphaFoldDB" id="B2HRV3"/>
<evidence type="ECO:0000313" key="6">
    <source>
        <dbReference type="Proteomes" id="UP000001190"/>
    </source>
</evidence>
<dbReference type="GO" id="GO:0052572">
    <property type="term" value="P:response to host immune response"/>
    <property type="evidence" value="ECO:0007669"/>
    <property type="project" value="TreeGrafter"/>
</dbReference>